<evidence type="ECO:0000256" key="5">
    <source>
        <dbReference type="ARBA" id="ARBA00023136"/>
    </source>
</evidence>
<evidence type="ECO:0000256" key="4">
    <source>
        <dbReference type="ARBA" id="ARBA00022989"/>
    </source>
</evidence>
<sequence>MTSVVQHESLAHDHTSGRDPDRSSARPAAPTEPIADPGAWAILAFSATSLMLGLYNGNFVNPAGAALVIPVAFFFGGTIQILVAVLEVVRGNVFGAVVFGSFGPFWVIYGFIQTTFEEKVVAAATKANADPVAAVSSGLTVFLAMFAVLTFVFLISALRTDVVLVSVLALLLVALVLLMIGVRGGSEGFVHASGYVTVVFAVLGLYRGAADVMTATYGRPVLPVFKLA</sequence>
<protein>
    <submittedName>
        <fullName evidence="8">Acetate uptake transporter</fullName>
    </submittedName>
</protein>
<keyword evidence="5 7" id="KW-0472">Membrane</keyword>
<keyword evidence="9" id="KW-1185">Reference proteome</keyword>
<evidence type="ECO:0000256" key="2">
    <source>
        <dbReference type="ARBA" id="ARBA00005587"/>
    </source>
</evidence>
<evidence type="ECO:0000313" key="8">
    <source>
        <dbReference type="EMBL" id="WSE26220.1"/>
    </source>
</evidence>
<organism evidence="8 9">
    <name type="scientific">Amycolatopsis rhabdoformis</name>
    <dbReference type="NCBI Taxonomy" id="1448059"/>
    <lineage>
        <taxon>Bacteria</taxon>
        <taxon>Bacillati</taxon>
        <taxon>Actinomycetota</taxon>
        <taxon>Actinomycetes</taxon>
        <taxon>Pseudonocardiales</taxon>
        <taxon>Pseudonocardiaceae</taxon>
        <taxon>Amycolatopsis</taxon>
    </lineage>
</organism>
<gene>
    <name evidence="8" type="ORF">VSH64_25430</name>
</gene>
<accession>A0ABZ1HV93</accession>
<comment type="similarity">
    <text evidence="2">Belongs to the acetate uptake transporter (AceTr) (TC 2.A.96) family.</text>
</comment>
<keyword evidence="3 7" id="KW-0812">Transmembrane</keyword>
<evidence type="ECO:0000256" key="7">
    <source>
        <dbReference type="SAM" id="Phobius"/>
    </source>
</evidence>
<dbReference type="Proteomes" id="UP001330812">
    <property type="component" value="Chromosome"/>
</dbReference>
<evidence type="ECO:0000313" key="9">
    <source>
        <dbReference type="Proteomes" id="UP001330812"/>
    </source>
</evidence>
<dbReference type="RefSeq" id="WP_326565188.1">
    <property type="nucleotide sequence ID" value="NZ_CP142149.1"/>
</dbReference>
<name>A0ABZ1HV93_9PSEU</name>
<evidence type="ECO:0000256" key="3">
    <source>
        <dbReference type="ARBA" id="ARBA00022692"/>
    </source>
</evidence>
<feature type="region of interest" description="Disordered" evidence="6">
    <location>
        <begin position="1"/>
        <end position="32"/>
    </location>
</feature>
<keyword evidence="4 7" id="KW-1133">Transmembrane helix</keyword>
<feature type="compositionally biased region" description="Basic and acidic residues" evidence="6">
    <location>
        <begin position="9"/>
        <end position="24"/>
    </location>
</feature>
<evidence type="ECO:0000256" key="6">
    <source>
        <dbReference type="SAM" id="MobiDB-lite"/>
    </source>
</evidence>
<dbReference type="InterPro" id="IPR051633">
    <property type="entry name" value="AceTr"/>
</dbReference>
<feature type="transmembrane region" description="Helical" evidence="7">
    <location>
        <begin position="63"/>
        <end position="86"/>
    </location>
</feature>
<feature type="transmembrane region" description="Helical" evidence="7">
    <location>
        <begin position="188"/>
        <end position="206"/>
    </location>
</feature>
<dbReference type="EMBL" id="CP142149">
    <property type="protein sequence ID" value="WSE26220.1"/>
    <property type="molecule type" value="Genomic_DNA"/>
</dbReference>
<feature type="transmembrane region" description="Helical" evidence="7">
    <location>
        <begin position="132"/>
        <end position="155"/>
    </location>
</feature>
<evidence type="ECO:0000256" key="1">
    <source>
        <dbReference type="ARBA" id="ARBA00004141"/>
    </source>
</evidence>
<feature type="transmembrane region" description="Helical" evidence="7">
    <location>
        <begin position="93"/>
        <end position="112"/>
    </location>
</feature>
<comment type="subcellular location">
    <subcellularLocation>
        <location evidence="1">Membrane</location>
        <topology evidence="1">Multi-pass membrane protein</topology>
    </subcellularLocation>
</comment>
<proteinExistence type="inferred from homology"/>
<dbReference type="PANTHER" id="PTHR31123">
    <property type="entry name" value="ACCUMULATION OF DYADS PROTEIN 2-RELATED"/>
    <property type="match status" value="1"/>
</dbReference>
<dbReference type="InterPro" id="IPR000791">
    <property type="entry name" value="Gpr1/Fun34/SatP-like"/>
</dbReference>
<dbReference type="PANTHER" id="PTHR31123:SF1">
    <property type="entry name" value="ACCUMULATION OF DYADS PROTEIN 2-RELATED"/>
    <property type="match status" value="1"/>
</dbReference>
<dbReference type="Pfam" id="PF01184">
    <property type="entry name" value="Gpr1_Fun34_YaaH"/>
    <property type="match status" value="1"/>
</dbReference>
<feature type="transmembrane region" description="Helical" evidence="7">
    <location>
        <begin position="162"/>
        <end position="182"/>
    </location>
</feature>
<reference evidence="8 9" key="1">
    <citation type="journal article" date="2015" name="Int. J. Syst. Evol. Microbiol.">
        <title>Amycolatopsis rhabdoformis sp. nov., an actinomycete isolated from a tropical forest soil.</title>
        <authorList>
            <person name="Souza W.R."/>
            <person name="Silva R.E."/>
            <person name="Goodfellow M."/>
            <person name="Busarakam K."/>
            <person name="Figueiro F.S."/>
            <person name="Ferreira D."/>
            <person name="Rodrigues-Filho E."/>
            <person name="Moraes L.A.B."/>
            <person name="Zucchi T.D."/>
        </authorList>
    </citation>
    <scope>NUCLEOTIDE SEQUENCE [LARGE SCALE GENOMIC DNA]</scope>
    <source>
        <strain evidence="8 9">NCIMB 14900</strain>
    </source>
</reference>
<dbReference type="NCBIfam" id="NF038013">
    <property type="entry name" value="AceTr_1"/>
    <property type="match status" value="1"/>
</dbReference>